<dbReference type="InterPro" id="IPR052579">
    <property type="entry name" value="Zinc_finger_SWIM"/>
</dbReference>
<dbReference type="EMBL" id="QXFZ01000768">
    <property type="protein sequence ID" value="KAE9105352.1"/>
    <property type="molecule type" value="Genomic_DNA"/>
</dbReference>
<dbReference type="Pfam" id="PF21056">
    <property type="entry name" value="ZSWIM1-3_RNaseH-like"/>
    <property type="match status" value="1"/>
</dbReference>
<dbReference type="PANTHER" id="PTHR31569:SF4">
    <property type="entry name" value="SWIM-TYPE DOMAIN-CONTAINING PROTEIN"/>
    <property type="match status" value="1"/>
</dbReference>
<evidence type="ECO:0000313" key="4">
    <source>
        <dbReference type="Proteomes" id="UP000441208"/>
    </source>
</evidence>
<feature type="region of interest" description="Disordered" evidence="1">
    <location>
        <begin position="122"/>
        <end position="159"/>
    </location>
</feature>
<sequence length="1413" mass="159769">MRGHDVETETPDPLAGQPTDQYGVPLSVQHSPQTDLPVWQYIHQLATPLPNSKSPDRPHTHICILCSASPPLRPLGKKTFTWRNALMRQRMSTNAVSHLQRVHPDEFVSVADYKQRKRQVLEEKAAAKANEPKKKRAKRTTGPKRRTARAQTDEAQETVEADATPVALVVKTQSSGVATKTPTSARKRAVGKTVELLKSWLVSSGLPVSMLQDETFQQLMKLSTSAKVAMPSASNLNVQVQDEFAKFGGFLRSYLAAESQAAMGLPFLTLRREFRPISAATAEDGAGVDVDVEKAFLSVAVGFVDSQWRRVDLVLAAKEVPRGWDQQIGQLVTRTVSETYNIDSISNYARFHAEADEDTPSNLAASGEYEPFTDEQEDLLTRTLRRCVIEALGVGRDTSFGGETAVRRVLRLLQELAKYFDTPDRAVALVEISAAHNLQTPLCSASSIDELALSTYTSIGALAELLRVSCTRYHAYSLYFQSPTRPTAAEPELETAWMQFSMDDWHTAAEIEAALNQLAQFRLEERLAPRQGAVAPSYALLFRRLLGVTTQATSLKCLSLEDGSSSSANRAGRRKTKRVDTFTPAGQQCIMRLRELITQRLPAPSTPSAVDDEIKAMLLDPRISSKAANLVTDTRAFRRAQEALRQEHRVVFELIAGRSPDVTANAEEEDEDEDEDDDEISALLMVDGPKNQPPAARSPPNNGRRSGSAVAEDEERAWREWQQVYVAWDTHATEGADLFDKGQYNLLKLYHHVNILKWFRDVGQQAYPAASLLARMYLGRQPGPSRALGASLLRFTEQEDADWVSDAVQRAEKRCILHHNCHRESMDDSEPELQVPQETWVAPPPDVEWHESWDDFTEYFTQYQEQTHQIFRQRTSTSVLKRNREITSRAARGGGCLQVDENTEGTDRNEVQSDRLIPEAFKNFWVKFVCTHGWSRKSRGKGIRKSYFEKSTGCKANVKACVCWKEGEGVNGFMVRVTGFDVSHNHNVSKEIYENHASIRRVDDPAVLSFVDELQAAGSKPKLIMQFVRKKTGKNVALRDIHNMVAKMRERRRGGATVEERLETVLRSFCKTRGNRASVYVDDAKTAQTITLQTRQMRRWFKAFPEVPLIDATHNTNESRYKLFSFMVIDVYGHGQYVHHSLMENESAECLSDAIQSFKFSNPSWDQVKVIVIDKDMGELGLLEKEFGDVRVILCHFHLKKYIRTEMAKSEYGGPSSFDKNQVEDAVDLMRQATSLDEYTKYLKYLYFLLDGVQLGVDDDVPEATHPFLKYFMRNWNAMKERWALYARLDIPHLGNHTNNRLESSWGHIKDILKSDMALDECVDTLMFLQAVAEMEYAKKITGVGQMRYDGADDELEKLACEVSSYAYRLVERQYWIARDRKTHYNMYTIHSTMSVLTSEGDHTVSYHVDSSL</sequence>
<feature type="region of interest" description="Disordered" evidence="1">
    <location>
        <begin position="1"/>
        <end position="29"/>
    </location>
</feature>
<name>A0A6A3RY07_9STRA</name>
<gene>
    <name evidence="3" type="ORF">PF007_g13732</name>
</gene>
<dbReference type="Proteomes" id="UP000441208">
    <property type="component" value="Unassembled WGS sequence"/>
</dbReference>
<evidence type="ECO:0000259" key="2">
    <source>
        <dbReference type="Pfam" id="PF21056"/>
    </source>
</evidence>
<organism evidence="3 4">
    <name type="scientific">Phytophthora fragariae</name>
    <dbReference type="NCBI Taxonomy" id="53985"/>
    <lineage>
        <taxon>Eukaryota</taxon>
        <taxon>Sar</taxon>
        <taxon>Stramenopiles</taxon>
        <taxon>Oomycota</taxon>
        <taxon>Peronosporomycetes</taxon>
        <taxon>Peronosporales</taxon>
        <taxon>Peronosporaceae</taxon>
        <taxon>Phytophthora</taxon>
    </lineage>
</organism>
<dbReference type="InterPro" id="IPR048324">
    <property type="entry name" value="ZSWIM1-3_RNaseH-like"/>
</dbReference>
<accession>A0A6A3RY07</accession>
<feature type="compositionally biased region" description="Basic and acidic residues" evidence="1">
    <location>
        <begin position="122"/>
        <end position="132"/>
    </location>
</feature>
<feature type="compositionally biased region" description="Basic residues" evidence="1">
    <location>
        <begin position="133"/>
        <end position="148"/>
    </location>
</feature>
<proteinExistence type="predicted"/>
<dbReference type="PANTHER" id="PTHR31569">
    <property type="entry name" value="SWIM-TYPE DOMAIN-CONTAINING PROTEIN"/>
    <property type="match status" value="1"/>
</dbReference>
<protein>
    <recommendedName>
        <fullName evidence="2">ZSWIM1/3 RNaseH-like domain-containing protein</fullName>
    </recommendedName>
</protein>
<evidence type="ECO:0000313" key="3">
    <source>
        <dbReference type="EMBL" id="KAE9105352.1"/>
    </source>
</evidence>
<reference evidence="3 4" key="1">
    <citation type="submission" date="2018-08" db="EMBL/GenBank/DDBJ databases">
        <title>Genomic investigation of the strawberry pathogen Phytophthora fragariae indicates pathogenicity is determined by transcriptional variation in three key races.</title>
        <authorList>
            <person name="Adams T.M."/>
            <person name="Armitage A.D."/>
            <person name="Sobczyk M.K."/>
            <person name="Bates H.J."/>
            <person name="Dunwell J.M."/>
            <person name="Nellist C.F."/>
            <person name="Harrison R.J."/>
        </authorList>
    </citation>
    <scope>NUCLEOTIDE SEQUENCE [LARGE SCALE GENOMIC DNA]</scope>
    <source>
        <strain evidence="3 4">NOV-71</strain>
    </source>
</reference>
<feature type="region of interest" description="Disordered" evidence="1">
    <location>
        <begin position="686"/>
        <end position="713"/>
    </location>
</feature>
<feature type="domain" description="ZSWIM1/3 RNaseH-like" evidence="2">
    <location>
        <begin position="1068"/>
        <end position="1193"/>
    </location>
</feature>
<evidence type="ECO:0000256" key="1">
    <source>
        <dbReference type="SAM" id="MobiDB-lite"/>
    </source>
</evidence>
<comment type="caution">
    <text evidence="3">The sequence shown here is derived from an EMBL/GenBank/DDBJ whole genome shotgun (WGS) entry which is preliminary data.</text>
</comment>